<dbReference type="EMBL" id="JAQQPM010000002">
    <property type="protein sequence ID" value="KAK2068983.1"/>
    <property type="molecule type" value="Genomic_DNA"/>
</dbReference>
<sequence length="750" mass="80375">MTAAPGLTPRTIAIIGGGPCGLTLARLLQVKGISDYVVFERDAAPPSSAASPNATRLRAGGSLDLHPDSGQRALREAGLHGQFAAMARWGAATVLRIAGKDGAVVFETGDDRDLPEIDRVDLRQILLDSIPAEKIRWGCKAAGAEMAEDGPVVTFEDGQVVKGVGLVVGCDGLWSKIRPLIHPVEPDYSGRTIIESRVAPSHPVYAKVAARTGEGFLMCLQDGKGIMAMRQGDASYRLYVNLEVPETYLDDGAVDLADAEATSTLLTTSPDFYADWADELKAFIRAGTDCYPWRLYSLPVDSLAWEPASVPGVTVAGDAAHVTMPYAGEGVNCSMADALVLAEKIAEYGTEREGLQRAVREYEADMQVRAKGLITRTERNGELLFDRQGAPHTFVKMVQSTNAQQPAAALSAFPTSPSPSPIVPAPPSDHDGAAAAAETVLYLAYGSNMCAQTFLGKRGIRPLSALNVSAPSLRLTFDLPILPYAEPCTSNVAPRRLPKPQEQQSEPASDRGRAPTWTRGLVGVVYEVTRADYATIIATEGGGASYTEILAPCIALAPPARAGAGHGSNPFPCRRPFLARTLYAPRPRPGDDDDDDRRLRLPLLPPCRPDPDQAQPSARYLALLVAGAAEHGLPAEYQAYLRALRPYTITSRRQELGRVVFAGFWRAVLVPLLVVGPWCADKRTGRVPPWFAAVLVVVLHLIWMSYDAMAKPVFGDGETTVGEGEGARGVNWARGRVLDEEKGALLGDMA</sequence>
<dbReference type="GO" id="GO:0004497">
    <property type="term" value="F:monooxygenase activity"/>
    <property type="evidence" value="ECO:0007669"/>
    <property type="project" value="UniProtKB-KW"/>
</dbReference>
<evidence type="ECO:0000313" key="9">
    <source>
        <dbReference type="Proteomes" id="UP001217918"/>
    </source>
</evidence>
<accession>A0AAD9I112</accession>
<dbReference type="InterPro" id="IPR002938">
    <property type="entry name" value="FAD-bd"/>
</dbReference>
<reference evidence="8" key="1">
    <citation type="journal article" date="2023" name="Mol. Plant Microbe Interact.">
        <title>Elucidating the Obligate Nature and Biological Capacity of an Invasive Fungal Corn Pathogen.</title>
        <authorList>
            <person name="MacCready J.S."/>
            <person name="Roggenkamp E.M."/>
            <person name="Gdanetz K."/>
            <person name="Chilvers M.I."/>
        </authorList>
    </citation>
    <scope>NUCLEOTIDE SEQUENCE</scope>
    <source>
        <strain evidence="8">PM02</strain>
    </source>
</reference>
<keyword evidence="6" id="KW-0812">Transmembrane</keyword>
<dbReference type="AlphaFoldDB" id="A0AAD9I112"/>
<dbReference type="Proteomes" id="UP001217918">
    <property type="component" value="Unassembled WGS sequence"/>
</dbReference>
<evidence type="ECO:0000256" key="5">
    <source>
        <dbReference type="SAM" id="MobiDB-lite"/>
    </source>
</evidence>
<keyword evidence="9" id="KW-1185">Reference proteome</keyword>
<dbReference type="SUPFAM" id="SSF51905">
    <property type="entry name" value="FAD/NAD(P)-binding domain"/>
    <property type="match status" value="1"/>
</dbReference>
<organism evidence="8 9">
    <name type="scientific">Phyllachora maydis</name>
    <dbReference type="NCBI Taxonomy" id="1825666"/>
    <lineage>
        <taxon>Eukaryota</taxon>
        <taxon>Fungi</taxon>
        <taxon>Dikarya</taxon>
        <taxon>Ascomycota</taxon>
        <taxon>Pezizomycotina</taxon>
        <taxon>Sordariomycetes</taxon>
        <taxon>Sordariomycetidae</taxon>
        <taxon>Phyllachorales</taxon>
        <taxon>Phyllachoraceae</taxon>
        <taxon>Phyllachora</taxon>
    </lineage>
</organism>
<proteinExistence type="predicted"/>
<feature type="transmembrane region" description="Helical" evidence="6">
    <location>
        <begin position="687"/>
        <end position="706"/>
    </location>
</feature>
<keyword evidence="4" id="KW-0503">Monooxygenase</keyword>
<keyword evidence="1" id="KW-0285">Flavoprotein</keyword>
<dbReference type="GO" id="GO:0071949">
    <property type="term" value="F:FAD binding"/>
    <property type="evidence" value="ECO:0007669"/>
    <property type="project" value="InterPro"/>
</dbReference>
<dbReference type="Pfam" id="PF01494">
    <property type="entry name" value="FAD_binding_3"/>
    <property type="match status" value="2"/>
</dbReference>
<evidence type="ECO:0000256" key="4">
    <source>
        <dbReference type="ARBA" id="ARBA00023033"/>
    </source>
</evidence>
<evidence type="ECO:0000256" key="6">
    <source>
        <dbReference type="SAM" id="Phobius"/>
    </source>
</evidence>
<feature type="transmembrane region" description="Helical" evidence="6">
    <location>
        <begin position="659"/>
        <end position="680"/>
    </location>
</feature>
<feature type="domain" description="FAD-binding" evidence="7">
    <location>
        <begin position="12"/>
        <end position="181"/>
    </location>
</feature>
<name>A0AAD9I112_9PEZI</name>
<protein>
    <recommendedName>
        <fullName evidence="7">FAD-binding domain-containing protein</fullName>
    </recommendedName>
</protein>
<feature type="region of interest" description="Disordered" evidence="5">
    <location>
        <begin position="491"/>
        <end position="515"/>
    </location>
</feature>
<evidence type="ECO:0000256" key="1">
    <source>
        <dbReference type="ARBA" id="ARBA00022630"/>
    </source>
</evidence>
<keyword evidence="6" id="KW-0472">Membrane</keyword>
<comment type="caution">
    <text evidence="8">The sequence shown here is derived from an EMBL/GenBank/DDBJ whole genome shotgun (WGS) entry which is preliminary data.</text>
</comment>
<evidence type="ECO:0000313" key="8">
    <source>
        <dbReference type="EMBL" id="KAK2068983.1"/>
    </source>
</evidence>
<dbReference type="Gene3D" id="3.10.490.10">
    <property type="entry name" value="Gamma-glutamyl cyclotransferase-like"/>
    <property type="match status" value="1"/>
</dbReference>
<gene>
    <name evidence="8" type="ORF">P8C59_003593</name>
</gene>
<keyword evidence="2" id="KW-0274">FAD</keyword>
<dbReference type="InterPro" id="IPR036188">
    <property type="entry name" value="FAD/NAD-bd_sf"/>
</dbReference>
<dbReference type="PRINTS" id="PR00420">
    <property type="entry name" value="RNGMNOXGNASE"/>
</dbReference>
<keyword evidence="6" id="KW-1133">Transmembrane helix</keyword>
<dbReference type="Gene3D" id="3.50.50.60">
    <property type="entry name" value="FAD/NAD(P)-binding domain"/>
    <property type="match status" value="1"/>
</dbReference>
<dbReference type="PANTHER" id="PTHR46972">
    <property type="entry name" value="MONOOXYGENASE ASQM-RELATED"/>
    <property type="match status" value="1"/>
</dbReference>
<evidence type="ECO:0000256" key="2">
    <source>
        <dbReference type="ARBA" id="ARBA00022827"/>
    </source>
</evidence>
<keyword evidence="3" id="KW-0560">Oxidoreductase</keyword>
<evidence type="ECO:0000259" key="7">
    <source>
        <dbReference type="Pfam" id="PF01494"/>
    </source>
</evidence>
<evidence type="ECO:0000256" key="3">
    <source>
        <dbReference type="ARBA" id="ARBA00023002"/>
    </source>
</evidence>
<dbReference type="PANTHER" id="PTHR46972:SF1">
    <property type="entry name" value="FAD DEPENDENT OXIDOREDUCTASE DOMAIN-CONTAINING PROTEIN"/>
    <property type="match status" value="1"/>
</dbReference>
<feature type="domain" description="FAD-binding" evidence="7">
    <location>
        <begin position="312"/>
        <end position="376"/>
    </location>
</feature>